<reference evidence="1 2" key="1">
    <citation type="submission" date="2016-07" db="EMBL/GenBank/DDBJ databases">
        <title>Draft genome of the white-rot fungus Obba rivulosa 3A-2.</title>
        <authorList>
            <consortium name="DOE Joint Genome Institute"/>
            <person name="Miettinen O."/>
            <person name="Riley R."/>
            <person name="Acob R."/>
            <person name="Barry K."/>
            <person name="Cullen D."/>
            <person name="De Vries R."/>
            <person name="Hainaut M."/>
            <person name="Hatakka A."/>
            <person name="Henrissat B."/>
            <person name="Hilden K."/>
            <person name="Kuo R."/>
            <person name="Labutti K."/>
            <person name="Lipzen A."/>
            <person name="Makela M.R."/>
            <person name="Sandor L."/>
            <person name="Spatafora J.W."/>
            <person name="Grigoriev I.V."/>
            <person name="Hibbett D.S."/>
        </authorList>
    </citation>
    <scope>NUCLEOTIDE SEQUENCE [LARGE SCALE GENOMIC DNA]</scope>
    <source>
        <strain evidence="1 2">3A-2</strain>
    </source>
</reference>
<sequence length="66" mass="7411">ITSENILNNDSAAHQLQSIFKHCDLFSSWSAVEHKLSCLGHIINLTIEAFISEVTQIVITEMKQVI</sequence>
<dbReference type="EMBL" id="KV722393">
    <property type="protein sequence ID" value="OCH90987.1"/>
    <property type="molecule type" value="Genomic_DNA"/>
</dbReference>
<feature type="non-terminal residue" evidence="1">
    <location>
        <position position="1"/>
    </location>
</feature>
<evidence type="ECO:0000313" key="1">
    <source>
        <dbReference type="EMBL" id="OCH90987.1"/>
    </source>
</evidence>
<keyword evidence="2" id="KW-1185">Reference proteome</keyword>
<dbReference type="OrthoDB" id="2739794at2759"/>
<proteinExistence type="predicted"/>
<name>A0A8E2DKZ0_9APHY</name>
<gene>
    <name evidence="1" type="ORF">OBBRIDRAFT_729600</name>
</gene>
<accession>A0A8E2DKZ0</accession>
<dbReference type="AlphaFoldDB" id="A0A8E2DKZ0"/>
<organism evidence="1 2">
    <name type="scientific">Obba rivulosa</name>
    <dbReference type="NCBI Taxonomy" id="1052685"/>
    <lineage>
        <taxon>Eukaryota</taxon>
        <taxon>Fungi</taxon>
        <taxon>Dikarya</taxon>
        <taxon>Basidiomycota</taxon>
        <taxon>Agaricomycotina</taxon>
        <taxon>Agaricomycetes</taxon>
        <taxon>Polyporales</taxon>
        <taxon>Gelatoporiaceae</taxon>
        <taxon>Obba</taxon>
    </lineage>
</organism>
<protein>
    <submittedName>
        <fullName evidence="1">Uncharacterized protein</fullName>
    </submittedName>
</protein>
<dbReference type="Proteomes" id="UP000250043">
    <property type="component" value="Unassembled WGS sequence"/>
</dbReference>
<evidence type="ECO:0000313" key="2">
    <source>
        <dbReference type="Proteomes" id="UP000250043"/>
    </source>
</evidence>